<gene>
    <name evidence="3" type="ORF">HIM_03794</name>
</gene>
<dbReference type="AlphaFoldDB" id="A0A0F8A2B7"/>
<evidence type="ECO:0000313" key="4">
    <source>
        <dbReference type="Proteomes" id="UP000054481"/>
    </source>
</evidence>
<dbReference type="PANTHER" id="PTHR15492">
    <property type="entry name" value="CYCLIN D1-BINDING PROTEIN 1"/>
    <property type="match status" value="1"/>
</dbReference>
<dbReference type="Gene3D" id="1.20.1410.10">
    <property type="entry name" value="I/LWEQ domain"/>
    <property type="match status" value="1"/>
</dbReference>
<evidence type="ECO:0000256" key="1">
    <source>
        <dbReference type="SAM" id="MobiDB-lite"/>
    </source>
</evidence>
<dbReference type="EMBL" id="KQ030509">
    <property type="protein sequence ID" value="KJZ76917.1"/>
    <property type="molecule type" value="Genomic_DNA"/>
</dbReference>
<accession>A0A0F8A2B7</accession>
<evidence type="ECO:0000259" key="2">
    <source>
        <dbReference type="Pfam" id="PF13324"/>
    </source>
</evidence>
<dbReference type="GO" id="GO:0005634">
    <property type="term" value="C:nucleus"/>
    <property type="evidence" value="ECO:0007669"/>
    <property type="project" value="TreeGrafter"/>
</dbReference>
<feature type="domain" description="Cyclin-D1-binding protein 1-like N-terminal" evidence="2">
    <location>
        <begin position="58"/>
        <end position="151"/>
    </location>
</feature>
<dbReference type="OrthoDB" id="4088536at2759"/>
<reference evidence="3 4" key="1">
    <citation type="journal article" date="2014" name="Genome Biol. Evol.">
        <title>Comparative genomics and transcriptomics analyses reveal divergent lifestyle features of nematode endoparasitic fungus Hirsutella minnesotensis.</title>
        <authorList>
            <person name="Lai Y."/>
            <person name="Liu K."/>
            <person name="Zhang X."/>
            <person name="Zhang X."/>
            <person name="Li K."/>
            <person name="Wang N."/>
            <person name="Shu C."/>
            <person name="Wu Y."/>
            <person name="Wang C."/>
            <person name="Bushley K.E."/>
            <person name="Xiang M."/>
            <person name="Liu X."/>
        </authorList>
    </citation>
    <scope>NUCLEOTIDE SEQUENCE [LARGE SCALE GENOMIC DNA]</scope>
    <source>
        <strain evidence="3 4">3608</strain>
    </source>
</reference>
<dbReference type="PANTHER" id="PTHR15492:SF1">
    <property type="entry name" value="CYCLIN-D1-BINDING PROTEIN 1"/>
    <property type="match status" value="1"/>
</dbReference>
<evidence type="ECO:0000313" key="3">
    <source>
        <dbReference type="EMBL" id="KJZ76917.1"/>
    </source>
</evidence>
<name>A0A0F8A2B7_9HYPO</name>
<dbReference type="InterPro" id="IPR049317">
    <property type="entry name" value="GCIP-like_N"/>
</dbReference>
<organism evidence="3 4">
    <name type="scientific">Hirsutella minnesotensis 3608</name>
    <dbReference type="NCBI Taxonomy" id="1043627"/>
    <lineage>
        <taxon>Eukaryota</taxon>
        <taxon>Fungi</taxon>
        <taxon>Dikarya</taxon>
        <taxon>Ascomycota</taxon>
        <taxon>Pezizomycotina</taxon>
        <taxon>Sordariomycetes</taxon>
        <taxon>Hypocreomycetidae</taxon>
        <taxon>Hypocreales</taxon>
        <taxon>Ophiocordycipitaceae</taxon>
        <taxon>Hirsutella</taxon>
    </lineage>
</organism>
<keyword evidence="4" id="KW-1185">Reference proteome</keyword>
<feature type="region of interest" description="Disordered" evidence="1">
    <location>
        <begin position="149"/>
        <end position="171"/>
    </location>
</feature>
<dbReference type="InterPro" id="IPR026907">
    <property type="entry name" value="GCIP-like"/>
</dbReference>
<sequence>MQLKRQSGELAVSGKFFSAPLRREPLYFRCTLDSHGIDAPHPAPRRSLRHPTPQACDPTRYTATVRRELAQQCQRVLAELQALLLRIPRDGRALTGGKEASIQVTGILWSACDDVVKLTKRGPAGIFADKTRQWEDMLKDVLEELKEWGEDEADDSDSDESGENGDVDGLADRLGDAKLSAQDMIDDLMDSHQSIPRDDPDHIRPRLESTMKRLRLVTLLYGAARVRRFNRLPALPPAPAQSELPRRLDELARALQKLPESFEDLAAAFYELDADEVDAAMRACFGDALAISELLAKDWTGADDAFSQWVQRFQAEIKLPA</sequence>
<dbReference type="Proteomes" id="UP000054481">
    <property type="component" value="Unassembled WGS sequence"/>
</dbReference>
<proteinExistence type="predicted"/>
<feature type="compositionally biased region" description="Acidic residues" evidence="1">
    <location>
        <begin position="149"/>
        <end position="166"/>
    </location>
</feature>
<dbReference type="Pfam" id="PF13324">
    <property type="entry name" value="GCIP_N"/>
    <property type="match status" value="1"/>
</dbReference>
<protein>
    <recommendedName>
        <fullName evidence="2">Cyclin-D1-binding protein 1-like N-terminal domain-containing protein</fullName>
    </recommendedName>
</protein>